<dbReference type="Gene3D" id="3.40.120.10">
    <property type="entry name" value="Alpha-D-Glucose-1,6-Bisphosphate, subunit A, domain 3"/>
    <property type="match status" value="3"/>
</dbReference>
<dbReference type="InterPro" id="IPR005844">
    <property type="entry name" value="A-D-PHexomutase_a/b/a-I"/>
</dbReference>
<reference evidence="13 14" key="1">
    <citation type="submission" date="2020-10" db="EMBL/GenBank/DDBJ databases">
        <title>Phylogeny of dyella-like bacteria.</title>
        <authorList>
            <person name="Fu J."/>
        </authorList>
    </citation>
    <scope>NUCLEOTIDE SEQUENCE [LARGE SCALE GENOMIC DNA]</scope>
    <source>
        <strain evidence="13 14">JP1</strain>
    </source>
</reference>
<dbReference type="Pfam" id="PF02880">
    <property type="entry name" value="PGM_PMM_III"/>
    <property type="match status" value="1"/>
</dbReference>
<accession>A0ABW8JI23</accession>
<dbReference type="InterPro" id="IPR016066">
    <property type="entry name" value="A-D-PHexomutase_CS"/>
</dbReference>
<proteinExistence type="inferred from homology"/>
<dbReference type="InterPro" id="IPR005843">
    <property type="entry name" value="A-D-PHexomutase_C"/>
</dbReference>
<keyword evidence="3" id="KW-0597">Phosphoprotein</keyword>
<dbReference type="NCBIfam" id="TIGR01132">
    <property type="entry name" value="pgm"/>
    <property type="match status" value="1"/>
</dbReference>
<dbReference type="Proteomes" id="UP001620461">
    <property type="component" value="Unassembled WGS sequence"/>
</dbReference>
<evidence type="ECO:0000259" key="10">
    <source>
        <dbReference type="Pfam" id="PF02878"/>
    </source>
</evidence>
<protein>
    <recommendedName>
        <fullName evidence="7">Phosphoglucomutase</fullName>
        <ecNumber evidence="7">5.4.2.2</ecNumber>
    </recommendedName>
</protein>
<organism evidence="13 14">
    <name type="scientific">Dyella jejuensis</name>
    <dbReference type="NCBI Taxonomy" id="1432009"/>
    <lineage>
        <taxon>Bacteria</taxon>
        <taxon>Pseudomonadati</taxon>
        <taxon>Pseudomonadota</taxon>
        <taxon>Gammaproteobacteria</taxon>
        <taxon>Lysobacterales</taxon>
        <taxon>Rhodanobacteraceae</taxon>
        <taxon>Dyella</taxon>
    </lineage>
</organism>
<dbReference type="SUPFAM" id="SSF55957">
    <property type="entry name" value="Phosphoglucomutase, C-terminal domain"/>
    <property type="match status" value="1"/>
</dbReference>
<evidence type="ECO:0000256" key="2">
    <source>
        <dbReference type="ARBA" id="ARBA00010231"/>
    </source>
</evidence>
<evidence type="ECO:0000313" key="13">
    <source>
        <dbReference type="EMBL" id="MFK2900718.1"/>
    </source>
</evidence>
<sequence>MGLGKRSISRERYSLSPYSRFHSSANKESHHVNAKVDALAGKVAPEDMLVDVPKLLAAYTQLRPDPAEPAQRVSFGTSGHRGSSLDRSFNEWHVLAITQAICDYRRQKGINGALYIGIDTHALSRPAFESALEVLVANEVTVAVSAGDEYTPTPAVSHAILVHNRKRLDGRADGIVVTPSHNPPNDGGFKYNPPNGGPADTDVTGWIQQRANALLESKLSGVKRVSYRQARRSSLVQEHDYLTRYVDDLKNIIDFDVIRQAGVHMAVDPLGGAGVHYWQPIAQRYGIDLTVVSDTVDPTFRFMTVDWDGKIRMDPSSPYAMQRLIGLKDRYDVAFACDTDHDRHGIVSRSHGLMQPNQYLAVMVNYLFRHRPQWNAEAGVGKTVVSSSMIDRVAERLGRRLYEVPVGFKWFADGLFDGSLGFGCEESAGASMLRHDGKVWTTDKDGIVPALLAAEMTARMGKDPGQLFDDLTQALGRPYSSRVDAKANAQQKATLAKLSPAQVQSKELAGEKIEHILDHAPGNNAAIGGIKVMAQNGWFAARPSGTEEIYKIYGESFKSEAHLEEILQEAQRMVDAALSL</sequence>
<evidence type="ECO:0000256" key="7">
    <source>
        <dbReference type="NCBIfam" id="TIGR01132"/>
    </source>
</evidence>
<evidence type="ECO:0000256" key="3">
    <source>
        <dbReference type="ARBA" id="ARBA00022553"/>
    </source>
</evidence>
<evidence type="ECO:0000256" key="4">
    <source>
        <dbReference type="ARBA" id="ARBA00022723"/>
    </source>
</evidence>
<dbReference type="GO" id="GO:0004614">
    <property type="term" value="F:phosphoglucomutase activity"/>
    <property type="evidence" value="ECO:0007669"/>
    <property type="project" value="UniProtKB-EC"/>
</dbReference>
<dbReference type="InterPro" id="IPR016055">
    <property type="entry name" value="A-D-PHexomutase_a/b/a-I/II/III"/>
</dbReference>
<dbReference type="InterPro" id="IPR005852">
    <property type="entry name" value="PGM_a-D-Glc-sp"/>
</dbReference>
<feature type="domain" description="Alpha-D-phosphohexomutase alpha/beta/alpha" evidence="12">
    <location>
        <begin position="356"/>
        <end position="473"/>
    </location>
</feature>
<dbReference type="Pfam" id="PF02879">
    <property type="entry name" value="PGM_PMM_II"/>
    <property type="match status" value="1"/>
</dbReference>
<dbReference type="PANTHER" id="PTHR45745">
    <property type="entry name" value="PHOSPHOMANNOMUTASE 45A"/>
    <property type="match status" value="1"/>
</dbReference>
<evidence type="ECO:0000259" key="11">
    <source>
        <dbReference type="Pfam" id="PF02879"/>
    </source>
</evidence>
<dbReference type="SUPFAM" id="SSF53738">
    <property type="entry name" value="Phosphoglucomutase, first 3 domains"/>
    <property type="match status" value="3"/>
</dbReference>
<dbReference type="InterPro" id="IPR005846">
    <property type="entry name" value="A-D-PHexomutase_a/b/a-III"/>
</dbReference>
<comment type="similarity">
    <text evidence="2 8">Belongs to the phosphohexose mutase family.</text>
</comment>
<dbReference type="InterPro" id="IPR005845">
    <property type="entry name" value="A-D-PHexomutase_a/b/a-II"/>
</dbReference>
<feature type="domain" description="Alpha-D-phosphohexomutase alpha/beta/alpha" evidence="10">
    <location>
        <begin position="73"/>
        <end position="213"/>
    </location>
</feature>
<comment type="caution">
    <text evidence="13">The sequence shown here is derived from an EMBL/GenBank/DDBJ whole genome shotgun (WGS) entry which is preliminary data.</text>
</comment>
<feature type="domain" description="Alpha-D-phosphohexomutase C-terminal" evidence="9">
    <location>
        <begin position="524"/>
        <end position="569"/>
    </location>
</feature>
<dbReference type="EC" id="5.4.2.2" evidence="7"/>
<dbReference type="PANTHER" id="PTHR45745:SF1">
    <property type="entry name" value="PHOSPHOGLUCOMUTASE 2B-RELATED"/>
    <property type="match status" value="1"/>
</dbReference>
<dbReference type="CDD" id="cd05801">
    <property type="entry name" value="PGM_like3"/>
    <property type="match status" value="1"/>
</dbReference>
<dbReference type="Pfam" id="PF00408">
    <property type="entry name" value="PGM_PMM_IV"/>
    <property type="match status" value="1"/>
</dbReference>
<evidence type="ECO:0000256" key="6">
    <source>
        <dbReference type="ARBA" id="ARBA00023235"/>
    </source>
</evidence>
<evidence type="ECO:0000313" key="14">
    <source>
        <dbReference type="Proteomes" id="UP001620461"/>
    </source>
</evidence>
<dbReference type="PROSITE" id="PS00710">
    <property type="entry name" value="PGM_PMM"/>
    <property type="match status" value="1"/>
</dbReference>
<evidence type="ECO:0000256" key="5">
    <source>
        <dbReference type="ARBA" id="ARBA00022842"/>
    </source>
</evidence>
<evidence type="ECO:0000259" key="9">
    <source>
        <dbReference type="Pfam" id="PF00408"/>
    </source>
</evidence>
<dbReference type="EMBL" id="JADIKJ010000010">
    <property type="protein sequence ID" value="MFK2900718.1"/>
    <property type="molecule type" value="Genomic_DNA"/>
</dbReference>
<feature type="domain" description="Alpha-D-phosphohexomutase alpha/beta/alpha" evidence="11">
    <location>
        <begin position="244"/>
        <end position="347"/>
    </location>
</feature>
<dbReference type="InterPro" id="IPR036900">
    <property type="entry name" value="A-D-PHexomutase_C_sf"/>
</dbReference>
<evidence type="ECO:0000256" key="1">
    <source>
        <dbReference type="ARBA" id="ARBA00001946"/>
    </source>
</evidence>
<keyword evidence="14" id="KW-1185">Reference proteome</keyword>
<name>A0ABW8JI23_9GAMM</name>
<keyword evidence="4 8" id="KW-0479">Metal-binding</keyword>
<keyword evidence="5 8" id="KW-0460">Magnesium</keyword>
<evidence type="ECO:0000259" key="12">
    <source>
        <dbReference type="Pfam" id="PF02880"/>
    </source>
</evidence>
<comment type="cofactor">
    <cofactor evidence="1">
        <name>Mg(2+)</name>
        <dbReference type="ChEBI" id="CHEBI:18420"/>
    </cofactor>
</comment>
<dbReference type="Gene3D" id="3.30.310.50">
    <property type="entry name" value="Alpha-D-phosphohexomutase, C-terminal domain"/>
    <property type="match status" value="1"/>
</dbReference>
<dbReference type="Pfam" id="PF02878">
    <property type="entry name" value="PGM_PMM_I"/>
    <property type="match status" value="1"/>
</dbReference>
<evidence type="ECO:0000256" key="8">
    <source>
        <dbReference type="RuleBase" id="RU004326"/>
    </source>
</evidence>
<gene>
    <name evidence="13" type="ORF">ISP15_10260</name>
</gene>
<keyword evidence="6 13" id="KW-0413">Isomerase</keyword>